<dbReference type="EMBL" id="VITR01000002">
    <property type="protein sequence ID" value="TWB45167.1"/>
    <property type="molecule type" value="Genomic_DNA"/>
</dbReference>
<keyword evidence="4" id="KW-0413">Isomerase</keyword>
<dbReference type="InterPro" id="IPR051053">
    <property type="entry name" value="ECH/Chromodomain_protein"/>
</dbReference>
<reference evidence="5 6" key="1">
    <citation type="submission" date="2019-06" db="EMBL/GenBank/DDBJ databases">
        <title>Genomic Encyclopedia of Type Strains, Phase IV (KMG-V): Genome sequencing to study the core and pangenomes of soil and plant-associated prokaryotes.</title>
        <authorList>
            <person name="Whitman W."/>
        </authorList>
    </citation>
    <scope>NUCLEOTIDE SEQUENCE [LARGE SCALE GENOMIC DNA]</scope>
    <source>
        <strain evidence="5 6">BR 11622</strain>
    </source>
</reference>
<evidence type="ECO:0000256" key="4">
    <source>
        <dbReference type="ARBA" id="ARBA00023235"/>
    </source>
</evidence>
<keyword evidence="3" id="KW-0576">Peroxisome</keyword>
<dbReference type="InterPro" id="IPR001753">
    <property type="entry name" value="Enoyl-CoA_hydra/iso"/>
</dbReference>
<dbReference type="PANTHER" id="PTHR43684">
    <property type="match status" value="1"/>
</dbReference>
<organism evidence="5 6">
    <name type="scientific">Nitrospirillum amazonense</name>
    <dbReference type="NCBI Taxonomy" id="28077"/>
    <lineage>
        <taxon>Bacteria</taxon>
        <taxon>Pseudomonadati</taxon>
        <taxon>Pseudomonadota</taxon>
        <taxon>Alphaproteobacteria</taxon>
        <taxon>Rhodospirillales</taxon>
        <taxon>Azospirillaceae</taxon>
        <taxon>Nitrospirillum</taxon>
    </lineage>
</organism>
<dbReference type="SUPFAM" id="SSF52096">
    <property type="entry name" value="ClpP/crotonase"/>
    <property type="match status" value="1"/>
</dbReference>
<accession>A0A560HFG9</accession>
<dbReference type="InterPro" id="IPR014748">
    <property type="entry name" value="Enoyl-CoA_hydra_C"/>
</dbReference>
<keyword evidence="6" id="KW-1185">Reference proteome</keyword>
<evidence type="ECO:0000313" key="6">
    <source>
        <dbReference type="Proteomes" id="UP000315751"/>
    </source>
</evidence>
<dbReference type="PANTHER" id="PTHR43684:SF1">
    <property type="entry name" value="ENOYL-COA DELTA ISOMERASE 2"/>
    <property type="match status" value="1"/>
</dbReference>
<dbReference type="InterPro" id="IPR029045">
    <property type="entry name" value="ClpP/crotonase-like_dom_sf"/>
</dbReference>
<evidence type="ECO:0000256" key="3">
    <source>
        <dbReference type="ARBA" id="ARBA00023140"/>
    </source>
</evidence>
<dbReference type="Gene3D" id="1.10.12.10">
    <property type="entry name" value="Lyase 2-enoyl-coa Hydratase, Chain A, domain 2"/>
    <property type="match status" value="1"/>
</dbReference>
<dbReference type="CDD" id="cd06558">
    <property type="entry name" value="crotonase-like"/>
    <property type="match status" value="1"/>
</dbReference>
<evidence type="ECO:0000256" key="1">
    <source>
        <dbReference type="ARBA" id="ARBA00004275"/>
    </source>
</evidence>
<dbReference type="Pfam" id="PF00378">
    <property type="entry name" value="ECH_1"/>
    <property type="match status" value="1"/>
</dbReference>
<evidence type="ECO:0000313" key="5">
    <source>
        <dbReference type="EMBL" id="TWB45167.1"/>
    </source>
</evidence>
<dbReference type="RefSeq" id="WP_145729592.1">
    <property type="nucleotide sequence ID" value="NZ_VITR01000002.1"/>
</dbReference>
<gene>
    <name evidence="5" type="ORF">FBZ90_102119</name>
</gene>
<dbReference type="Gene3D" id="3.90.226.10">
    <property type="entry name" value="2-enoyl-CoA Hydratase, Chain A, domain 1"/>
    <property type="match status" value="1"/>
</dbReference>
<dbReference type="AlphaFoldDB" id="A0A560HFG9"/>
<dbReference type="GO" id="GO:0004165">
    <property type="term" value="F:delta(3)-delta(2)-enoyl-CoA isomerase activity"/>
    <property type="evidence" value="ECO:0007669"/>
    <property type="project" value="UniProtKB-ARBA"/>
</dbReference>
<comment type="similarity">
    <text evidence="2">Belongs to the enoyl-CoA hydratase/isomerase family.</text>
</comment>
<proteinExistence type="inferred from homology"/>
<comment type="subcellular location">
    <subcellularLocation>
        <location evidence="1">Peroxisome</location>
    </subcellularLocation>
</comment>
<name>A0A560HFG9_9PROT</name>
<comment type="caution">
    <text evidence="5">The sequence shown here is derived from an EMBL/GenBank/DDBJ whole genome shotgun (WGS) entry which is preliminary data.</text>
</comment>
<dbReference type="OrthoDB" id="9797151at2"/>
<dbReference type="Proteomes" id="UP000315751">
    <property type="component" value="Unassembled WGS sequence"/>
</dbReference>
<evidence type="ECO:0000256" key="2">
    <source>
        <dbReference type="ARBA" id="ARBA00005254"/>
    </source>
</evidence>
<protein>
    <submittedName>
        <fullName evidence="5">Enoyl-CoA hydratase/carnithine racemase</fullName>
    </submittedName>
</protein>
<sequence>MSHATVLVEDGNGVRTLVLNRPEKRNALTGAMYTALADALTGAATDESVGAVLIQGSGGSFTAGNDLADFLAGPALTADNPVMRFLRALATFPKPVVAAVEGHAVGIGTTLLMHCDLVYAAPSAHFAMPFVSLGLVPEAGSSLLAARLLGHPKAAAMLMAGEALAPDAAEAAGLINAVIPTDTLYEHAAAKAAALAAKPRAAMAQTKALMRHDTPQVLETMAREAVLFSQALASPEAKAAFQAFLSKGKA</sequence>